<evidence type="ECO:0000256" key="5">
    <source>
        <dbReference type="SAM" id="Phobius"/>
    </source>
</evidence>
<proteinExistence type="predicted"/>
<feature type="transmembrane region" description="Helical" evidence="5">
    <location>
        <begin position="199"/>
        <end position="219"/>
    </location>
</feature>
<comment type="caution">
    <text evidence="6">The sequence shown here is derived from an EMBL/GenBank/DDBJ whole genome shotgun (WGS) entry which is preliminary data.</text>
</comment>
<dbReference type="EMBL" id="BARU01032516">
    <property type="protein sequence ID" value="GAH71967.1"/>
    <property type="molecule type" value="Genomic_DNA"/>
</dbReference>
<feature type="transmembrane region" description="Helical" evidence="5">
    <location>
        <begin position="59"/>
        <end position="80"/>
    </location>
</feature>
<protein>
    <recommendedName>
        <fullName evidence="7">Amino acid permease/ SLC12A domain-containing protein</fullName>
    </recommendedName>
</protein>
<evidence type="ECO:0008006" key="7">
    <source>
        <dbReference type="Google" id="ProtNLM"/>
    </source>
</evidence>
<keyword evidence="4 5" id="KW-0472">Membrane</keyword>
<keyword evidence="3 5" id="KW-1133">Transmembrane helix</keyword>
<organism evidence="6">
    <name type="scientific">marine sediment metagenome</name>
    <dbReference type="NCBI Taxonomy" id="412755"/>
    <lineage>
        <taxon>unclassified sequences</taxon>
        <taxon>metagenomes</taxon>
        <taxon>ecological metagenomes</taxon>
    </lineage>
</organism>
<dbReference type="InterPro" id="IPR050598">
    <property type="entry name" value="AminoAcid_Transporter"/>
</dbReference>
<dbReference type="InterPro" id="IPR002293">
    <property type="entry name" value="AA/rel_permease1"/>
</dbReference>
<feature type="transmembrane region" description="Helical" evidence="5">
    <location>
        <begin position="100"/>
        <end position="124"/>
    </location>
</feature>
<dbReference type="Pfam" id="PF13520">
    <property type="entry name" value="AA_permease_2"/>
    <property type="match status" value="1"/>
</dbReference>
<evidence type="ECO:0000256" key="2">
    <source>
        <dbReference type="ARBA" id="ARBA00022692"/>
    </source>
</evidence>
<evidence type="ECO:0000256" key="1">
    <source>
        <dbReference type="ARBA" id="ARBA00004141"/>
    </source>
</evidence>
<dbReference type="AlphaFoldDB" id="X1HR90"/>
<evidence type="ECO:0000313" key="6">
    <source>
        <dbReference type="EMBL" id="GAH71967.1"/>
    </source>
</evidence>
<dbReference type="PANTHER" id="PTHR11785">
    <property type="entry name" value="AMINO ACID TRANSPORTER"/>
    <property type="match status" value="1"/>
</dbReference>
<reference evidence="6" key="1">
    <citation type="journal article" date="2014" name="Front. Microbiol.">
        <title>High frequency of phylogenetically diverse reductive dehalogenase-homologous genes in deep subseafloor sedimentary metagenomes.</title>
        <authorList>
            <person name="Kawai M."/>
            <person name="Futagami T."/>
            <person name="Toyoda A."/>
            <person name="Takaki Y."/>
            <person name="Nishi S."/>
            <person name="Hori S."/>
            <person name="Arai W."/>
            <person name="Tsubouchi T."/>
            <person name="Morono Y."/>
            <person name="Uchiyama I."/>
            <person name="Ito T."/>
            <person name="Fujiyama A."/>
            <person name="Inagaki F."/>
            <person name="Takami H."/>
        </authorList>
    </citation>
    <scope>NUCLEOTIDE SEQUENCE</scope>
    <source>
        <strain evidence="6">Expedition CK06-06</strain>
    </source>
</reference>
<comment type="subcellular location">
    <subcellularLocation>
        <location evidence="1">Membrane</location>
        <topology evidence="1">Multi-pass membrane protein</topology>
    </subcellularLocation>
</comment>
<feature type="non-terminal residue" evidence="6">
    <location>
        <position position="1"/>
    </location>
</feature>
<feature type="transmembrane region" description="Helical" evidence="5">
    <location>
        <begin position="225"/>
        <end position="244"/>
    </location>
</feature>
<sequence>QTPLAIIVSSVFAVLQLRGVALGAKIQEIAAAAIALIIVGFTVALVFAESAVSSGTALVPHAANGLGAWSLVVASIIYTYDGWSYPAYFSGEIKGGGGAVARACIKGLVIVILLYVFLVAALAWKVPLASLAGNELALAGALEMVVSPVASKVVLAVAIVMLLAHQNLLYMSTPRILQALAVDGLAVRRAGEISKGGNPIFAVLLSWGLSVGLILIGGFHFLLHLSIFFFLFIYVVVIVGVIILRSRQPDADRPYRAWGH</sequence>
<feature type="transmembrane region" description="Helical" evidence="5">
    <location>
        <begin position="29"/>
        <end position="47"/>
    </location>
</feature>
<dbReference type="GO" id="GO:0016020">
    <property type="term" value="C:membrane"/>
    <property type="evidence" value="ECO:0007669"/>
    <property type="project" value="UniProtKB-SubCell"/>
</dbReference>
<feature type="non-terminal residue" evidence="6">
    <location>
        <position position="260"/>
    </location>
</feature>
<dbReference type="Gene3D" id="1.20.1740.10">
    <property type="entry name" value="Amino acid/polyamine transporter I"/>
    <property type="match status" value="1"/>
</dbReference>
<feature type="transmembrane region" description="Helical" evidence="5">
    <location>
        <begin position="136"/>
        <end position="162"/>
    </location>
</feature>
<keyword evidence="2 5" id="KW-0812">Transmembrane</keyword>
<dbReference type="GO" id="GO:0015179">
    <property type="term" value="F:L-amino acid transmembrane transporter activity"/>
    <property type="evidence" value="ECO:0007669"/>
    <property type="project" value="TreeGrafter"/>
</dbReference>
<name>X1HR90_9ZZZZ</name>
<evidence type="ECO:0000256" key="4">
    <source>
        <dbReference type="ARBA" id="ARBA00023136"/>
    </source>
</evidence>
<evidence type="ECO:0000256" key="3">
    <source>
        <dbReference type="ARBA" id="ARBA00022989"/>
    </source>
</evidence>
<dbReference type="PANTHER" id="PTHR11785:SF512">
    <property type="entry name" value="SOBREMESA, ISOFORM B"/>
    <property type="match status" value="1"/>
</dbReference>
<gene>
    <name evidence="6" type="ORF">S03H2_51271</name>
</gene>
<accession>X1HR90</accession>